<dbReference type="OrthoDB" id="10036079at2759"/>
<dbReference type="Proteomes" id="UP000663851">
    <property type="component" value="Unassembled WGS sequence"/>
</dbReference>
<dbReference type="EMBL" id="CAJNXB010005986">
    <property type="protein sequence ID" value="CAF3461213.1"/>
    <property type="molecule type" value="Genomic_DNA"/>
</dbReference>
<sequence length="123" mass="14467">MSYIFIGTVTNITTTWRDGGTGASRDIQFHVDEFIKQPFNSNNHSIIIYTPRDRSACGIKMKLNERWQIWAEYSNFFSEDDVPRWLTVISCGRTTKNLKQNDRLLRKWSTTPPIRKDNKTKNH</sequence>
<dbReference type="AlphaFoldDB" id="A0A818END3"/>
<evidence type="ECO:0000313" key="12">
    <source>
        <dbReference type="Proteomes" id="UP000663873"/>
    </source>
</evidence>
<comment type="caution">
    <text evidence="2">The sequence shown here is derived from an EMBL/GenBank/DDBJ whole genome shotgun (WGS) entry which is preliminary data.</text>
</comment>
<dbReference type="EMBL" id="CAJOBQ010004194">
    <property type="protein sequence ID" value="CAF4629818.1"/>
    <property type="molecule type" value="Genomic_DNA"/>
</dbReference>
<dbReference type="EMBL" id="CAJNYV010005838">
    <property type="protein sequence ID" value="CAF3784507.1"/>
    <property type="molecule type" value="Genomic_DNA"/>
</dbReference>
<dbReference type="Proteomes" id="UP000663848">
    <property type="component" value="Unassembled WGS sequence"/>
</dbReference>
<evidence type="ECO:0000313" key="7">
    <source>
        <dbReference type="EMBL" id="CAF4550745.1"/>
    </source>
</evidence>
<dbReference type="Proteomes" id="UP000663872">
    <property type="component" value="Unassembled WGS sequence"/>
</dbReference>
<evidence type="ECO:0000313" key="4">
    <source>
        <dbReference type="EMBL" id="CAF3770699.1"/>
    </source>
</evidence>
<dbReference type="Proteomes" id="UP000663869">
    <property type="component" value="Unassembled WGS sequence"/>
</dbReference>
<dbReference type="EMBL" id="CAJOBS010006459">
    <property type="protein sequence ID" value="CAF4913012.1"/>
    <property type="molecule type" value="Genomic_DNA"/>
</dbReference>
<dbReference type="EMBL" id="CAJNYT010004732">
    <property type="protein sequence ID" value="CAF3684798.1"/>
    <property type="molecule type" value="Genomic_DNA"/>
</dbReference>
<evidence type="ECO:0000313" key="8">
    <source>
        <dbReference type="EMBL" id="CAF4629818.1"/>
    </source>
</evidence>
<dbReference type="EMBL" id="CAJOBO010005783">
    <property type="protein sequence ID" value="CAF4550745.1"/>
    <property type="molecule type" value="Genomic_DNA"/>
</dbReference>
<dbReference type="InterPro" id="IPR008993">
    <property type="entry name" value="TIMP-like_OB-fold"/>
</dbReference>
<evidence type="ECO:0000313" key="5">
    <source>
        <dbReference type="EMBL" id="CAF3784507.1"/>
    </source>
</evidence>
<evidence type="ECO:0000313" key="6">
    <source>
        <dbReference type="EMBL" id="CAF4413602.1"/>
    </source>
</evidence>
<dbReference type="Proteomes" id="UP000663825">
    <property type="component" value="Unassembled WGS sequence"/>
</dbReference>
<evidence type="ECO:0000313" key="1">
    <source>
        <dbReference type="EMBL" id="CAF3252379.1"/>
    </source>
</evidence>
<dbReference type="EMBL" id="CAJOBP010003650">
    <property type="protein sequence ID" value="CAF4413602.1"/>
    <property type="molecule type" value="Genomic_DNA"/>
</dbReference>
<keyword evidence="12" id="KW-1185">Reference proteome</keyword>
<gene>
    <name evidence="4" type="ORF">FME351_LOCUS31934</name>
    <name evidence="3" type="ORF">GRG538_LOCUS27272</name>
    <name evidence="7" type="ORF">HFQ381_LOCUS30861</name>
    <name evidence="5" type="ORF">KIK155_LOCUS31531</name>
    <name evidence="1" type="ORF">LUA448_LOCUS4908</name>
    <name evidence="9" type="ORF">QYT958_LOCUS20946</name>
    <name evidence="2" type="ORF">TIS948_LOCUS32656</name>
    <name evidence="10" type="ORF">TOA249_LOCUS31532</name>
    <name evidence="8" type="ORF">TSG867_LOCUS29532</name>
    <name evidence="6" type="ORF">UJA718_LOCUS20012</name>
</gene>
<proteinExistence type="predicted"/>
<evidence type="ECO:0000313" key="9">
    <source>
        <dbReference type="EMBL" id="CAF4750358.1"/>
    </source>
</evidence>
<dbReference type="EMBL" id="CAJOBR010003731">
    <property type="protein sequence ID" value="CAF4750358.1"/>
    <property type="molecule type" value="Genomic_DNA"/>
</dbReference>
<evidence type="ECO:0000313" key="10">
    <source>
        <dbReference type="EMBL" id="CAF4913012.1"/>
    </source>
</evidence>
<dbReference type="Proteomes" id="UP000663873">
    <property type="component" value="Unassembled WGS sequence"/>
</dbReference>
<evidence type="ECO:0000313" key="2">
    <source>
        <dbReference type="EMBL" id="CAF3461213.1"/>
    </source>
</evidence>
<dbReference type="EMBL" id="CAJNYU010004561">
    <property type="protein sequence ID" value="CAF3770699.1"/>
    <property type="molecule type" value="Genomic_DNA"/>
</dbReference>
<evidence type="ECO:0000313" key="11">
    <source>
        <dbReference type="Proteomes" id="UP000663825"/>
    </source>
</evidence>
<dbReference type="Proteomes" id="UP000663833">
    <property type="component" value="Unassembled WGS sequence"/>
</dbReference>
<name>A0A818END3_9BILA</name>
<evidence type="ECO:0008006" key="13">
    <source>
        <dbReference type="Google" id="ProtNLM"/>
    </source>
</evidence>
<accession>A0A818END3</accession>
<dbReference type="Proteomes" id="UP000663862">
    <property type="component" value="Unassembled WGS sequence"/>
</dbReference>
<evidence type="ECO:0000313" key="3">
    <source>
        <dbReference type="EMBL" id="CAF3684798.1"/>
    </source>
</evidence>
<protein>
    <recommendedName>
        <fullName evidence="13">NTR domain-containing protein</fullName>
    </recommendedName>
</protein>
<dbReference type="Gene3D" id="2.40.50.120">
    <property type="match status" value="1"/>
</dbReference>
<reference evidence="2" key="1">
    <citation type="submission" date="2021-02" db="EMBL/GenBank/DDBJ databases">
        <authorList>
            <person name="Nowell W R."/>
        </authorList>
    </citation>
    <scope>NUCLEOTIDE SEQUENCE</scope>
</reference>
<dbReference type="Proteomes" id="UP000663838">
    <property type="component" value="Unassembled WGS sequence"/>
</dbReference>
<dbReference type="Proteomes" id="UP000663865">
    <property type="component" value="Unassembled WGS sequence"/>
</dbReference>
<dbReference type="EMBL" id="CAJNYD010000386">
    <property type="protein sequence ID" value="CAF3252379.1"/>
    <property type="molecule type" value="Genomic_DNA"/>
</dbReference>
<organism evidence="2 11">
    <name type="scientific">Rotaria socialis</name>
    <dbReference type="NCBI Taxonomy" id="392032"/>
    <lineage>
        <taxon>Eukaryota</taxon>
        <taxon>Metazoa</taxon>
        <taxon>Spiralia</taxon>
        <taxon>Gnathifera</taxon>
        <taxon>Rotifera</taxon>
        <taxon>Eurotatoria</taxon>
        <taxon>Bdelloidea</taxon>
        <taxon>Philodinida</taxon>
        <taxon>Philodinidae</taxon>
        <taxon>Rotaria</taxon>
    </lineage>
</organism>